<evidence type="ECO:0000259" key="1">
    <source>
        <dbReference type="PROSITE" id="PS51819"/>
    </source>
</evidence>
<dbReference type="PANTHER" id="PTHR33993:SF14">
    <property type="entry name" value="GB|AAF24581.1"/>
    <property type="match status" value="1"/>
</dbReference>
<sequence>MGDYRVFTLGDVQGPEVAGMQALADDAQRPSWACYFRTDDVQGTVDLIKAEGGHELVPVTDVSDLGQMALCADAQGAEFALWKPGNMGGAGVVDEPAAMCWVELACRDVEEARRFYGKVFGWTAVGRNYHSSLYTNFKVGDWSVAGMVLMDERWPPHYPAHWIPYFWVEDCDASAERAVELGGKLRIPPTDIQPGRYAMMTDPTGARLAIISPAPGEGRARPPL</sequence>
<organism evidence="2 3">
    <name type="scientific">Actinomadura barringtoniae</name>
    <dbReference type="NCBI Taxonomy" id="1427535"/>
    <lineage>
        <taxon>Bacteria</taxon>
        <taxon>Bacillati</taxon>
        <taxon>Actinomycetota</taxon>
        <taxon>Actinomycetes</taxon>
        <taxon>Streptosporangiales</taxon>
        <taxon>Thermomonosporaceae</taxon>
        <taxon>Actinomadura</taxon>
    </lineage>
</organism>
<evidence type="ECO:0000313" key="3">
    <source>
        <dbReference type="Proteomes" id="UP000669179"/>
    </source>
</evidence>
<gene>
    <name evidence="2" type="ORF">J4573_18425</name>
</gene>
<dbReference type="InterPro" id="IPR029068">
    <property type="entry name" value="Glyas_Bleomycin-R_OHBP_Dase"/>
</dbReference>
<dbReference type="EMBL" id="JAGEOJ010000007">
    <property type="protein sequence ID" value="MBO2449086.1"/>
    <property type="molecule type" value="Genomic_DNA"/>
</dbReference>
<dbReference type="InterPro" id="IPR004360">
    <property type="entry name" value="Glyas_Fos-R_dOase_dom"/>
</dbReference>
<name>A0A939PIC7_9ACTN</name>
<feature type="domain" description="VOC" evidence="1">
    <location>
        <begin position="98"/>
        <end position="213"/>
    </location>
</feature>
<dbReference type="Pfam" id="PF00903">
    <property type="entry name" value="Glyoxalase"/>
    <property type="match status" value="1"/>
</dbReference>
<dbReference type="InterPro" id="IPR052164">
    <property type="entry name" value="Anthracycline_SecMetBiosynth"/>
</dbReference>
<protein>
    <submittedName>
        <fullName evidence="2">VOC family protein</fullName>
    </submittedName>
</protein>
<dbReference type="InterPro" id="IPR037523">
    <property type="entry name" value="VOC_core"/>
</dbReference>
<dbReference type="PROSITE" id="PS51819">
    <property type="entry name" value="VOC"/>
    <property type="match status" value="1"/>
</dbReference>
<dbReference type="CDD" id="cd07247">
    <property type="entry name" value="SgaA_N_like"/>
    <property type="match status" value="1"/>
</dbReference>
<dbReference type="Proteomes" id="UP000669179">
    <property type="component" value="Unassembled WGS sequence"/>
</dbReference>
<dbReference type="PANTHER" id="PTHR33993">
    <property type="entry name" value="GLYOXALASE-RELATED"/>
    <property type="match status" value="1"/>
</dbReference>
<dbReference type="SUPFAM" id="SSF54593">
    <property type="entry name" value="Glyoxalase/Bleomycin resistance protein/Dihydroxybiphenyl dioxygenase"/>
    <property type="match status" value="2"/>
</dbReference>
<evidence type="ECO:0000313" key="2">
    <source>
        <dbReference type="EMBL" id="MBO2449086.1"/>
    </source>
</evidence>
<proteinExistence type="predicted"/>
<keyword evidence="3" id="KW-1185">Reference proteome</keyword>
<accession>A0A939PIC7</accession>
<reference evidence="2" key="1">
    <citation type="submission" date="2021-03" db="EMBL/GenBank/DDBJ databases">
        <authorList>
            <person name="Kanchanasin P."/>
            <person name="Saeng-In P."/>
            <person name="Phongsopitanun W."/>
            <person name="Yuki M."/>
            <person name="Kudo T."/>
            <person name="Ohkuma M."/>
            <person name="Tanasupawat S."/>
        </authorList>
    </citation>
    <scope>NUCLEOTIDE SEQUENCE</scope>
    <source>
        <strain evidence="2">GKU 128</strain>
    </source>
</reference>
<comment type="caution">
    <text evidence="2">The sequence shown here is derived from an EMBL/GenBank/DDBJ whole genome shotgun (WGS) entry which is preliminary data.</text>
</comment>
<dbReference type="Gene3D" id="3.10.180.10">
    <property type="entry name" value="2,3-Dihydroxybiphenyl 1,2-Dioxygenase, domain 1"/>
    <property type="match status" value="2"/>
</dbReference>
<dbReference type="AlphaFoldDB" id="A0A939PIC7"/>